<dbReference type="STRING" id="425104.Ssed_3279"/>
<dbReference type="AlphaFoldDB" id="A8FYG0"/>
<sequence length="419" mass="44958" precursor="true">MKRVLMAGVLATGLVGVVACNSDSGSETAVTTASGNSGGSGSVSTGSSSELSAATQALDIKSVPESLSATYSAALKFNRYTQVKAPNGKSIHIIAQDKLSDNQIVRSRSILTHYLTNFPGSEYGSDKSAVANKMADNGAILLLLNGSDDGSNPATNLGGQPLYQNEIQVEGGAWYINQSFDGHRDASFEEILHMVHDYGIGVDQNSQFIGALADYQAEIRSAQITAVNDKLWGFASPDWIAELTTENSLSQEYLASVVDSYYGLWGAWSGSQTHGMWGEYVAKTRAEIVSEDMQGSALMGNKFFHPYLTYNARIDESFSGDFSLKFNSSLGYTHHSRYLKDVSLTGDKSSNIIVNSFDNQIKGNSGNNIVMFSGSSSQYSIEKLGDGSSVVTDMVDDRDGINKLIDIESVAFTDTNITL</sequence>
<evidence type="ECO:0000256" key="1">
    <source>
        <dbReference type="SAM" id="MobiDB-lite"/>
    </source>
</evidence>
<accession>A8FYG0</accession>
<dbReference type="KEGG" id="sse:Ssed_3279"/>
<proteinExistence type="predicted"/>
<keyword evidence="4" id="KW-1185">Reference proteome</keyword>
<organism evidence="3 4">
    <name type="scientific">Shewanella sediminis (strain HAW-EB3)</name>
    <dbReference type="NCBI Taxonomy" id="425104"/>
    <lineage>
        <taxon>Bacteria</taxon>
        <taxon>Pseudomonadati</taxon>
        <taxon>Pseudomonadota</taxon>
        <taxon>Gammaproteobacteria</taxon>
        <taxon>Alteromonadales</taxon>
        <taxon>Shewanellaceae</taxon>
        <taxon>Shewanella</taxon>
    </lineage>
</organism>
<dbReference type="PROSITE" id="PS51257">
    <property type="entry name" value="PROKAR_LIPOPROTEIN"/>
    <property type="match status" value="1"/>
</dbReference>
<dbReference type="EMBL" id="CP000821">
    <property type="protein sequence ID" value="ABV37883.1"/>
    <property type="molecule type" value="Genomic_DNA"/>
</dbReference>
<dbReference type="Proteomes" id="UP000002015">
    <property type="component" value="Chromosome"/>
</dbReference>
<dbReference type="HOGENOM" id="CLU_034616_0_0_6"/>
<reference evidence="3 4" key="1">
    <citation type="submission" date="2007-08" db="EMBL/GenBank/DDBJ databases">
        <title>Complete sequence of Shewanella sediminis HAW-EB3.</title>
        <authorList>
            <consortium name="US DOE Joint Genome Institute"/>
            <person name="Copeland A."/>
            <person name="Lucas S."/>
            <person name="Lapidus A."/>
            <person name="Barry K."/>
            <person name="Glavina del Rio T."/>
            <person name="Dalin E."/>
            <person name="Tice H."/>
            <person name="Pitluck S."/>
            <person name="Chertkov O."/>
            <person name="Brettin T."/>
            <person name="Bruce D."/>
            <person name="Detter J.C."/>
            <person name="Han C."/>
            <person name="Schmutz J."/>
            <person name="Larimer F."/>
            <person name="Land M."/>
            <person name="Hauser L."/>
            <person name="Kyrpides N."/>
            <person name="Kim E."/>
            <person name="Zhao J.-S."/>
            <person name="Richardson P."/>
        </authorList>
    </citation>
    <scope>NUCLEOTIDE SEQUENCE [LARGE SCALE GENOMIC DNA]</scope>
    <source>
        <strain evidence="3 4">HAW-EB3</strain>
    </source>
</reference>
<dbReference type="eggNOG" id="ENOG502ZA6Y">
    <property type="taxonomic scope" value="Bacteria"/>
</dbReference>
<evidence type="ECO:0000256" key="2">
    <source>
        <dbReference type="SAM" id="SignalP"/>
    </source>
</evidence>
<feature type="region of interest" description="Disordered" evidence="1">
    <location>
        <begin position="28"/>
        <end position="48"/>
    </location>
</feature>
<dbReference type="RefSeq" id="WP_012143613.1">
    <property type="nucleotide sequence ID" value="NC_009831.1"/>
</dbReference>
<evidence type="ECO:0000313" key="4">
    <source>
        <dbReference type="Proteomes" id="UP000002015"/>
    </source>
</evidence>
<feature type="chain" id="PRO_5002722437" evidence="2">
    <location>
        <begin position="20"/>
        <end position="419"/>
    </location>
</feature>
<evidence type="ECO:0000313" key="3">
    <source>
        <dbReference type="EMBL" id="ABV37883.1"/>
    </source>
</evidence>
<keyword evidence="3" id="KW-0449">Lipoprotein</keyword>
<protein>
    <submittedName>
        <fullName evidence="3">Putative lipoprotein</fullName>
    </submittedName>
</protein>
<name>A8FYG0_SHESH</name>
<gene>
    <name evidence="3" type="ordered locus">Ssed_3279</name>
</gene>
<feature type="signal peptide" evidence="2">
    <location>
        <begin position="1"/>
        <end position="19"/>
    </location>
</feature>
<keyword evidence="2" id="KW-0732">Signal</keyword>